<dbReference type="Proteomes" id="UP000631114">
    <property type="component" value="Unassembled WGS sequence"/>
</dbReference>
<keyword evidence="3" id="KW-1185">Reference proteome</keyword>
<feature type="compositionally biased region" description="Basic and acidic residues" evidence="1">
    <location>
        <begin position="90"/>
        <end position="100"/>
    </location>
</feature>
<name>A0A835LPC5_9MAGN</name>
<feature type="region of interest" description="Disordered" evidence="1">
    <location>
        <begin position="149"/>
        <end position="168"/>
    </location>
</feature>
<feature type="compositionally biased region" description="Basic and acidic residues" evidence="1">
    <location>
        <begin position="321"/>
        <end position="330"/>
    </location>
</feature>
<gene>
    <name evidence="2" type="ORF">IFM89_033838</name>
</gene>
<feature type="region of interest" description="Disordered" evidence="1">
    <location>
        <begin position="200"/>
        <end position="330"/>
    </location>
</feature>
<feature type="compositionally biased region" description="Polar residues" evidence="1">
    <location>
        <begin position="276"/>
        <end position="286"/>
    </location>
</feature>
<feature type="compositionally biased region" description="Basic and acidic residues" evidence="1">
    <location>
        <begin position="211"/>
        <end position="223"/>
    </location>
</feature>
<feature type="compositionally biased region" description="Basic and acidic residues" evidence="1">
    <location>
        <begin position="505"/>
        <end position="534"/>
    </location>
</feature>
<feature type="compositionally biased region" description="Polar residues" evidence="1">
    <location>
        <begin position="54"/>
        <end position="77"/>
    </location>
</feature>
<dbReference type="GO" id="GO:0003743">
    <property type="term" value="F:translation initiation factor activity"/>
    <property type="evidence" value="ECO:0007669"/>
    <property type="project" value="InterPro"/>
</dbReference>
<protein>
    <submittedName>
        <fullName evidence="2">Uncharacterized protein</fullName>
    </submittedName>
</protein>
<sequence>MSNNVWKVGAWAADSEQAEAEERERERLSANPTTAFPSLTEAAAVTKPKKKKGQTMNLQQFNNMGSSNDFSMESNKWITPDKMLRLPTGPKERSAQEMEFKSYGPSASASEGSWGGAGGYDHDDERRPPSRADEVDNWAIGKKPISRMDYSGRQEGKYSSLGSGGSRADEVDNWALGKKPIVVRPSSSFRDTAGMESDRWVRGLAPPLPRDGGDHRERTRLVLDKPSGVLNDNVKVTAAASSRPSPFGVARPREDVLAEKGLDWKKLDSDIEARKNVSSRPTSSHSGRPESAHSNRPESPAPQGLEGIPKARPKVNPFGDAKPREILLQEKGKDWRKMDLELEHRGVDRKVTQKEEIDHLKKELENDGVVNANVEPIHGTIVEQAGLSELLLSKEKDLELLICELDDKVRFGEKASGRPGSGAGRIVSFPDRPPSQSGRSDEYRNVEYMVRSQSRGVGNIEYMDRPQSHGTGNAEYMDRPQSVEQEMLSTLIGLDPRDGNAWTRPVDDRRGFQGGRERGFLSSREDRPGSREGW</sequence>
<accession>A0A835LPC5</accession>
<feature type="region of interest" description="Disordered" evidence="1">
    <location>
        <begin position="412"/>
        <end position="445"/>
    </location>
</feature>
<feature type="region of interest" description="Disordered" evidence="1">
    <location>
        <begin position="1"/>
        <end position="140"/>
    </location>
</feature>
<reference evidence="2 3" key="1">
    <citation type="submission" date="2020-10" db="EMBL/GenBank/DDBJ databases">
        <title>The Coptis chinensis genome and diversification of protoberbering-type alkaloids.</title>
        <authorList>
            <person name="Wang B."/>
            <person name="Shu S."/>
            <person name="Song C."/>
            <person name="Liu Y."/>
        </authorList>
    </citation>
    <scope>NUCLEOTIDE SEQUENCE [LARGE SCALE GENOMIC DNA]</scope>
    <source>
        <strain evidence="2">HL-2020</strain>
        <tissue evidence="2">Leaf</tissue>
    </source>
</reference>
<dbReference type="OrthoDB" id="2021148at2759"/>
<evidence type="ECO:0000256" key="1">
    <source>
        <dbReference type="SAM" id="MobiDB-lite"/>
    </source>
</evidence>
<dbReference type="PANTHER" id="PTHR32091:SF20">
    <property type="entry name" value="EUKARYOTIC TRANSLATION INITIATION FACTOR 4B1"/>
    <property type="match status" value="1"/>
</dbReference>
<dbReference type="Pfam" id="PF06273">
    <property type="entry name" value="eIF-4B"/>
    <property type="match status" value="1"/>
</dbReference>
<evidence type="ECO:0000313" key="2">
    <source>
        <dbReference type="EMBL" id="KAF9603113.1"/>
    </source>
</evidence>
<evidence type="ECO:0000313" key="3">
    <source>
        <dbReference type="Proteomes" id="UP000631114"/>
    </source>
</evidence>
<dbReference type="InterPro" id="IPR010433">
    <property type="entry name" value="EIF-4B_pln"/>
</dbReference>
<proteinExistence type="predicted"/>
<dbReference type="EMBL" id="JADFTS010000006">
    <property type="protein sequence ID" value="KAF9603113.1"/>
    <property type="molecule type" value="Genomic_DNA"/>
</dbReference>
<feature type="compositionally biased region" description="Basic and acidic residues" evidence="1">
    <location>
        <begin position="287"/>
        <end position="296"/>
    </location>
</feature>
<comment type="caution">
    <text evidence="2">The sequence shown here is derived from an EMBL/GenBank/DDBJ whole genome shotgun (WGS) entry which is preliminary data.</text>
</comment>
<feature type="region of interest" description="Disordered" evidence="1">
    <location>
        <begin position="457"/>
        <end position="476"/>
    </location>
</feature>
<dbReference type="AlphaFoldDB" id="A0A835LPC5"/>
<dbReference type="PANTHER" id="PTHR32091">
    <property type="entry name" value="EUKARYOTIC TRANSLATION INITIATION FACTOR 4B"/>
    <property type="match status" value="1"/>
</dbReference>
<feature type="region of interest" description="Disordered" evidence="1">
    <location>
        <begin position="494"/>
        <end position="534"/>
    </location>
</feature>
<feature type="compositionally biased region" description="Basic and acidic residues" evidence="1">
    <location>
        <begin position="120"/>
        <end position="134"/>
    </location>
</feature>
<organism evidence="2 3">
    <name type="scientific">Coptis chinensis</name>
    <dbReference type="NCBI Taxonomy" id="261450"/>
    <lineage>
        <taxon>Eukaryota</taxon>
        <taxon>Viridiplantae</taxon>
        <taxon>Streptophyta</taxon>
        <taxon>Embryophyta</taxon>
        <taxon>Tracheophyta</taxon>
        <taxon>Spermatophyta</taxon>
        <taxon>Magnoliopsida</taxon>
        <taxon>Ranunculales</taxon>
        <taxon>Ranunculaceae</taxon>
        <taxon>Coptidoideae</taxon>
        <taxon>Coptis</taxon>
    </lineage>
</organism>
<dbReference type="GO" id="GO:0003729">
    <property type="term" value="F:mRNA binding"/>
    <property type="evidence" value="ECO:0007669"/>
    <property type="project" value="TreeGrafter"/>
</dbReference>
<feature type="compositionally biased region" description="Basic and acidic residues" evidence="1">
    <location>
        <begin position="251"/>
        <end position="275"/>
    </location>
</feature>